<evidence type="ECO:0000313" key="3">
    <source>
        <dbReference type="Proteomes" id="UP001642484"/>
    </source>
</evidence>
<dbReference type="SUPFAM" id="SSF51735">
    <property type="entry name" value="NAD(P)-binding Rossmann-fold domains"/>
    <property type="match status" value="1"/>
</dbReference>
<sequence length="475" mass="52681">MYPTQTRLGSHVAEALLEKGYEVAGVVRPRSNLRNVAAFQSKVTLVTAELTDPWRVLRLLESQRPDFIFHFAAQAFNSLSFEQPAETLHTNLMSTLHLLEAMRELKLKTTCLKSTKIIIAGSSTVYGASTEAYDGPVPEEAPLQPVSPYGVSKAATEMPRGPKRRASLGGDLRLALSYVRAHGLHVVVPRFFIHLAPRGVESLALHDFARQVAMVERGLLSPPVLRHGDLSTRRDITDIVDSAPVVVCLGEVAPSGTVVNLGSNVSYSMQHLLHEMVRLSPSWGEGLEQDVSRLRAYDERIVMANISKVQQLTGWVPRPNISLLLRMLLDYWRHETAFRFPETNAAPRTREEEAMAVAVQCISCIVCLNDNATLRWERLATDEGPSGKMCQELGYSVKLRGTVLVEDVEFGLSNTASVTRLKLQVTVQATPRVPWGGFIAIACGVELQKRVDQIYIKHASCSYMLHILQSHICKI</sequence>
<dbReference type="Proteomes" id="UP001642484">
    <property type="component" value="Unassembled WGS sequence"/>
</dbReference>
<dbReference type="PANTHER" id="PTHR43000">
    <property type="entry name" value="DTDP-D-GLUCOSE 4,6-DEHYDRATASE-RELATED"/>
    <property type="match status" value="1"/>
</dbReference>
<comment type="caution">
    <text evidence="2">The sequence shown here is derived from an EMBL/GenBank/DDBJ whole genome shotgun (WGS) entry which is preliminary data.</text>
</comment>
<dbReference type="Pfam" id="PF16363">
    <property type="entry name" value="GDP_Man_Dehyd"/>
    <property type="match status" value="1"/>
</dbReference>
<evidence type="ECO:0000259" key="1">
    <source>
        <dbReference type="Pfam" id="PF16363"/>
    </source>
</evidence>
<dbReference type="InterPro" id="IPR016040">
    <property type="entry name" value="NAD(P)-bd_dom"/>
</dbReference>
<gene>
    <name evidence="2" type="ORF">CCMP2556_LOCUS25193</name>
</gene>
<reference evidence="2 3" key="1">
    <citation type="submission" date="2024-02" db="EMBL/GenBank/DDBJ databases">
        <authorList>
            <person name="Chen Y."/>
            <person name="Shah S."/>
            <person name="Dougan E. K."/>
            <person name="Thang M."/>
            <person name="Chan C."/>
        </authorList>
    </citation>
    <scope>NUCLEOTIDE SEQUENCE [LARGE SCALE GENOMIC DNA]</scope>
</reference>
<dbReference type="EMBL" id="CAXAMN010016780">
    <property type="protein sequence ID" value="CAK9049085.1"/>
    <property type="molecule type" value="Genomic_DNA"/>
</dbReference>
<accession>A0ABP0MG19</accession>
<protein>
    <recommendedName>
        <fullName evidence="1">NAD(P)-binding domain-containing protein</fullName>
    </recommendedName>
</protein>
<keyword evidence="3" id="KW-1185">Reference proteome</keyword>
<feature type="domain" description="NAD(P)-binding" evidence="1">
    <location>
        <begin position="9"/>
        <end position="327"/>
    </location>
</feature>
<dbReference type="Gene3D" id="3.40.50.720">
    <property type="entry name" value="NAD(P)-binding Rossmann-like Domain"/>
    <property type="match status" value="1"/>
</dbReference>
<dbReference type="Gene3D" id="3.90.25.10">
    <property type="entry name" value="UDP-galactose 4-epimerase, domain 1"/>
    <property type="match status" value="1"/>
</dbReference>
<evidence type="ECO:0000313" key="2">
    <source>
        <dbReference type="EMBL" id="CAK9049085.1"/>
    </source>
</evidence>
<proteinExistence type="predicted"/>
<dbReference type="InterPro" id="IPR036291">
    <property type="entry name" value="NAD(P)-bd_dom_sf"/>
</dbReference>
<name>A0ABP0MG19_9DINO</name>
<organism evidence="2 3">
    <name type="scientific">Durusdinium trenchii</name>
    <dbReference type="NCBI Taxonomy" id="1381693"/>
    <lineage>
        <taxon>Eukaryota</taxon>
        <taxon>Sar</taxon>
        <taxon>Alveolata</taxon>
        <taxon>Dinophyceae</taxon>
        <taxon>Suessiales</taxon>
        <taxon>Symbiodiniaceae</taxon>
        <taxon>Durusdinium</taxon>
    </lineage>
</organism>